<dbReference type="Pfam" id="PF00226">
    <property type="entry name" value="DnaJ"/>
    <property type="match status" value="1"/>
</dbReference>
<feature type="compositionally biased region" description="Low complexity" evidence="5">
    <location>
        <begin position="527"/>
        <end position="536"/>
    </location>
</feature>
<dbReference type="Gene3D" id="1.10.287.110">
    <property type="entry name" value="DnaJ domain"/>
    <property type="match status" value="1"/>
</dbReference>
<gene>
    <name evidence="8" type="ORF">F5147DRAFT_642610</name>
</gene>
<evidence type="ECO:0000256" key="3">
    <source>
        <dbReference type="ARBA" id="ARBA00022824"/>
    </source>
</evidence>
<dbReference type="RefSeq" id="XP_041287135.1">
    <property type="nucleotide sequence ID" value="XM_041433097.1"/>
</dbReference>
<dbReference type="PANTHER" id="PTHR44140:SF2">
    <property type="entry name" value="LD25575P"/>
    <property type="match status" value="1"/>
</dbReference>
<dbReference type="GO" id="GO:0034975">
    <property type="term" value="P:protein folding in endoplasmic reticulum"/>
    <property type="evidence" value="ECO:0007669"/>
    <property type="project" value="TreeGrafter"/>
</dbReference>
<feature type="chain" id="PRO_5040385909" description="J domain-containing protein" evidence="6">
    <location>
        <begin position="20"/>
        <end position="566"/>
    </location>
</feature>
<reference evidence="8" key="1">
    <citation type="journal article" date="2020" name="New Phytol.">
        <title>Comparative genomics reveals dynamic genome evolution in host specialist ectomycorrhizal fungi.</title>
        <authorList>
            <person name="Lofgren L.A."/>
            <person name="Nguyen N.H."/>
            <person name="Vilgalys R."/>
            <person name="Ruytinx J."/>
            <person name="Liao H.L."/>
            <person name="Branco S."/>
            <person name="Kuo A."/>
            <person name="LaButti K."/>
            <person name="Lipzen A."/>
            <person name="Andreopoulos W."/>
            <person name="Pangilinan J."/>
            <person name="Riley R."/>
            <person name="Hundley H."/>
            <person name="Na H."/>
            <person name="Barry K."/>
            <person name="Grigoriev I.V."/>
            <person name="Stajich J.E."/>
            <person name="Kennedy P.G."/>
        </authorList>
    </citation>
    <scope>NUCLEOTIDE SEQUENCE</scope>
    <source>
        <strain evidence="8">FC423</strain>
    </source>
</reference>
<keyword evidence="9" id="KW-1185">Reference proteome</keyword>
<protein>
    <recommendedName>
        <fullName evidence="7">J domain-containing protein</fullName>
    </recommendedName>
</protein>
<keyword evidence="2 6" id="KW-0732">Signal</keyword>
<dbReference type="GO" id="GO:0005783">
    <property type="term" value="C:endoplasmic reticulum"/>
    <property type="evidence" value="ECO:0007669"/>
    <property type="project" value="UniProtKB-SubCell"/>
</dbReference>
<dbReference type="SUPFAM" id="SSF46565">
    <property type="entry name" value="Chaperone J-domain"/>
    <property type="match status" value="1"/>
</dbReference>
<dbReference type="InterPro" id="IPR051727">
    <property type="entry name" value="DnaJ_C3_Co-chaperones"/>
</dbReference>
<name>A0A9P7EVK1_9AGAM</name>
<evidence type="ECO:0000313" key="8">
    <source>
        <dbReference type="EMBL" id="KAG2093309.1"/>
    </source>
</evidence>
<dbReference type="OrthoDB" id="1726119at2759"/>
<evidence type="ECO:0000256" key="1">
    <source>
        <dbReference type="ARBA" id="ARBA00004240"/>
    </source>
</evidence>
<dbReference type="SMART" id="SM00271">
    <property type="entry name" value="DnaJ"/>
    <property type="match status" value="1"/>
</dbReference>
<dbReference type="GO" id="GO:0051787">
    <property type="term" value="F:misfolded protein binding"/>
    <property type="evidence" value="ECO:0007669"/>
    <property type="project" value="TreeGrafter"/>
</dbReference>
<comment type="caution">
    <text evidence="8">The sequence shown here is derived from an EMBL/GenBank/DDBJ whole genome shotgun (WGS) entry which is preliminary data.</text>
</comment>
<dbReference type="AlphaFoldDB" id="A0A9P7EVK1"/>
<evidence type="ECO:0000313" key="9">
    <source>
        <dbReference type="Proteomes" id="UP000823399"/>
    </source>
</evidence>
<dbReference type="InterPro" id="IPR001623">
    <property type="entry name" value="DnaJ_domain"/>
</dbReference>
<dbReference type="PANTHER" id="PTHR44140">
    <property type="entry name" value="LD25575P"/>
    <property type="match status" value="1"/>
</dbReference>
<evidence type="ECO:0000256" key="5">
    <source>
        <dbReference type="SAM" id="MobiDB-lite"/>
    </source>
</evidence>
<accession>A0A9P7EVK1</accession>
<dbReference type="GeneID" id="64695356"/>
<dbReference type="CDD" id="cd06257">
    <property type="entry name" value="DnaJ"/>
    <property type="match status" value="1"/>
</dbReference>
<evidence type="ECO:0000256" key="2">
    <source>
        <dbReference type="ARBA" id="ARBA00022729"/>
    </source>
</evidence>
<sequence length="566" mass="61831">MRLYCFAGLLLLLAKPILSDTSSSGLAPPGLQPLIVRGDALLSAGQFNDAAKAYTDAISLSPADYLLFYKRATAYFSLSRHASALDDFTKVLELTGGEFDRAIMMMAKIHTKEGEWARAKELLATYNMKVAGDQSANDMLSDIREAEAVASKAVKARRAQLWTVCSEAATQALRVASHSFELRQTRADCNLASGDVQGAVVDLTRLSYLSHPTTLSLIRIFRLSYFLLPPSQSSSHLSPLKQCLHLDPDSSLCLPAHRLTKSLDKGFAKLEKLLEASDWKGVLKHVVGNAKDFPGNGFARTFEDALLANGDPEMLSPPASKLPLPTVISSSPRRALILRGACRAYLRLNNAKKGEPWCDALLAMSEDTFRALNDMGGDINVEVDAWVVKGEAMLIREEWEDAVRSFERAFESSGRSDRDVLARLQKAQRLLKQSKQKDYYKVLGVSRDADAKTIKKAFRKAAMTAHPDKGGSEAKMAEVNEAYEVLSNPGKNMYNQHICASCSSHRVELRQRFDNGDDPNDSGSHGGTPFTGFASPFGGGGGGGEHPFAQFFQQAGQRGFSFGRGH</sequence>
<evidence type="ECO:0000256" key="4">
    <source>
        <dbReference type="PROSITE-ProRule" id="PRU00339"/>
    </source>
</evidence>
<comment type="subcellular location">
    <subcellularLocation>
        <location evidence="1">Endoplasmic reticulum</location>
    </subcellularLocation>
</comment>
<keyword evidence="4" id="KW-0802">TPR repeat</keyword>
<proteinExistence type="predicted"/>
<dbReference type="GO" id="GO:0051087">
    <property type="term" value="F:protein-folding chaperone binding"/>
    <property type="evidence" value="ECO:0007669"/>
    <property type="project" value="TreeGrafter"/>
</dbReference>
<dbReference type="Gene3D" id="1.25.40.10">
    <property type="entry name" value="Tetratricopeptide repeat domain"/>
    <property type="match status" value="1"/>
</dbReference>
<feature type="signal peptide" evidence="6">
    <location>
        <begin position="1"/>
        <end position="19"/>
    </location>
</feature>
<evidence type="ECO:0000259" key="7">
    <source>
        <dbReference type="PROSITE" id="PS50076"/>
    </source>
</evidence>
<dbReference type="EMBL" id="JABBWM010000085">
    <property type="protein sequence ID" value="KAG2093309.1"/>
    <property type="molecule type" value="Genomic_DNA"/>
</dbReference>
<evidence type="ECO:0000256" key="6">
    <source>
        <dbReference type="SAM" id="SignalP"/>
    </source>
</evidence>
<dbReference type="SMART" id="SM00028">
    <property type="entry name" value="TPR"/>
    <property type="match status" value="3"/>
</dbReference>
<dbReference type="Proteomes" id="UP000823399">
    <property type="component" value="Unassembled WGS sequence"/>
</dbReference>
<dbReference type="Pfam" id="PF13432">
    <property type="entry name" value="TPR_16"/>
    <property type="match status" value="1"/>
</dbReference>
<organism evidence="8 9">
    <name type="scientific">Suillus discolor</name>
    <dbReference type="NCBI Taxonomy" id="1912936"/>
    <lineage>
        <taxon>Eukaryota</taxon>
        <taxon>Fungi</taxon>
        <taxon>Dikarya</taxon>
        <taxon>Basidiomycota</taxon>
        <taxon>Agaricomycotina</taxon>
        <taxon>Agaricomycetes</taxon>
        <taxon>Agaricomycetidae</taxon>
        <taxon>Boletales</taxon>
        <taxon>Suillineae</taxon>
        <taxon>Suillaceae</taxon>
        <taxon>Suillus</taxon>
    </lineage>
</organism>
<dbReference type="InterPro" id="IPR036869">
    <property type="entry name" value="J_dom_sf"/>
</dbReference>
<feature type="domain" description="J" evidence="7">
    <location>
        <begin position="438"/>
        <end position="498"/>
    </location>
</feature>
<keyword evidence="3" id="KW-0256">Endoplasmic reticulum</keyword>
<dbReference type="InterPro" id="IPR019734">
    <property type="entry name" value="TPR_rpt"/>
</dbReference>
<feature type="region of interest" description="Disordered" evidence="5">
    <location>
        <begin position="512"/>
        <end position="548"/>
    </location>
</feature>
<feature type="repeat" description="TPR" evidence="4">
    <location>
        <begin position="31"/>
        <end position="64"/>
    </location>
</feature>
<dbReference type="PRINTS" id="PR00625">
    <property type="entry name" value="JDOMAIN"/>
</dbReference>
<dbReference type="PROSITE" id="PS50076">
    <property type="entry name" value="DNAJ_2"/>
    <property type="match status" value="1"/>
</dbReference>
<dbReference type="InterPro" id="IPR011990">
    <property type="entry name" value="TPR-like_helical_dom_sf"/>
</dbReference>
<dbReference type="PROSITE" id="PS50005">
    <property type="entry name" value="TPR"/>
    <property type="match status" value="1"/>
</dbReference>
<dbReference type="SUPFAM" id="SSF48452">
    <property type="entry name" value="TPR-like"/>
    <property type="match status" value="2"/>
</dbReference>